<name>A0A350H8W7_UNCW3</name>
<dbReference type="GO" id="GO:0048476">
    <property type="term" value="C:Holliday junction resolvase complex"/>
    <property type="evidence" value="ECO:0007669"/>
    <property type="project" value="UniProtKB-UniRule"/>
</dbReference>
<organism evidence="15 16">
    <name type="scientific">candidate division WOR-3 bacterium</name>
    <dbReference type="NCBI Taxonomy" id="2052148"/>
    <lineage>
        <taxon>Bacteria</taxon>
        <taxon>Bacteria division WOR-3</taxon>
    </lineage>
</organism>
<dbReference type="PANTHER" id="PTHR30194:SF3">
    <property type="entry name" value="CROSSOVER JUNCTION ENDODEOXYRIBONUCLEASE RUVC"/>
    <property type="match status" value="1"/>
</dbReference>
<comment type="caution">
    <text evidence="15">The sequence shown here is derived from an EMBL/GenBank/DDBJ whole genome shotgun (WGS) entry which is preliminary data.</text>
</comment>
<reference evidence="15 16" key="1">
    <citation type="journal article" date="2018" name="Nat. Biotechnol.">
        <title>A standardized bacterial taxonomy based on genome phylogeny substantially revises the tree of life.</title>
        <authorList>
            <person name="Parks D.H."/>
            <person name="Chuvochina M."/>
            <person name="Waite D.W."/>
            <person name="Rinke C."/>
            <person name="Skarshewski A."/>
            <person name="Chaumeil P.A."/>
            <person name="Hugenholtz P."/>
        </authorList>
    </citation>
    <scope>NUCLEOTIDE SEQUENCE [LARGE SCALE GENOMIC DNA]</scope>
    <source>
        <strain evidence="15">UBA9956</strain>
    </source>
</reference>
<dbReference type="FunFam" id="3.30.420.10:FF:000002">
    <property type="entry name" value="Crossover junction endodeoxyribonuclease RuvC"/>
    <property type="match status" value="1"/>
</dbReference>
<keyword evidence="6 13" id="KW-0227">DNA damage</keyword>
<keyword evidence="7 13" id="KW-0378">Hydrolase</keyword>
<dbReference type="AlphaFoldDB" id="A0A350H8W7"/>
<accession>A0A350H8W7</accession>
<evidence type="ECO:0000256" key="2">
    <source>
        <dbReference type="ARBA" id="ARBA00022490"/>
    </source>
</evidence>
<dbReference type="Gene3D" id="3.30.420.10">
    <property type="entry name" value="Ribonuclease H-like superfamily/Ribonuclease H"/>
    <property type="match status" value="1"/>
</dbReference>
<dbReference type="GO" id="GO:0006310">
    <property type="term" value="P:DNA recombination"/>
    <property type="evidence" value="ECO:0007669"/>
    <property type="project" value="UniProtKB-UniRule"/>
</dbReference>
<dbReference type="Pfam" id="PF02075">
    <property type="entry name" value="RuvC"/>
    <property type="match status" value="1"/>
</dbReference>
<evidence type="ECO:0000256" key="5">
    <source>
        <dbReference type="ARBA" id="ARBA00022759"/>
    </source>
</evidence>
<evidence type="ECO:0000256" key="1">
    <source>
        <dbReference type="ARBA" id="ARBA00009518"/>
    </source>
</evidence>
<comment type="cofactor">
    <cofactor evidence="13">
        <name>Mg(2+)</name>
        <dbReference type="ChEBI" id="CHEBI:18420"/>
    </cofactor>
    <text evidence="13">Binds 2 Mg(2+) ion per subunit.</text>
</comment>
<evidence type="ECO:0000256" key="12">
    <source>
        <dbReference type="ARBA" id="ARBA00029354"/>
    </source>
</evidence>
<gene>
    <name evidence="13 15" type="primary">ruvC</name>
    <name evidence="15" type="ORF">DCW38_02240</name>
</gene>
<keyword evidence="8 13" id="KW-0460">Magnesium</keyword>
<dbReference type="NCBIfam" id="TIGR00228">
    <property type="entry name" value="ruvC"/>
    <property type="match status" value="1"/>
</dbReference>
<evidence type="ECO:0000256" key="14">
    <source>
        <dbReference type="NCBIfam" id="TIGR00228"/>
    </source>
</evidence>
<keyword evidence="9 13" id="KW-0238">DNA-binding</keyword>
<evidence type="ECO:0000256" key="7">
    <source>
        <dbReference type="ARBA" id="ARBA00022801"/>
    </source>
</evidence>
<keyword evidence="5 13" id="KW-0255">Endonuclease</keyword>
<dbReference type="PROSITE" id="PS01321">
    <property type="entry name" value="RUVC"/>
    <property type="match status" value="1"/>
</dbReference>
<dbReference type="InterPro" id="IPR002176">
    <property type="entry name" value="X-over_junc_endoDNase_RuvC"/>
</dbReference>
<dbReference type="HAMAP" id="MF_00034">
    <property type="entry name" value="RuvC"/>
    <property type="match status" value="1"/>
</dbReference>
<dbReference type="GO" id="GO:0003677">
    <property type="term" value="F:DNA binding"/>
    <property type="evidence" value="ECO:0007669"/>
    <property type="project" value="UniProtKB-KW"/>
</dbReference>
<dbReference type="CDD" id="cd16962">
    <property type="entry name" value="RuvC"/>
    <property type="match status" value="1"/>
</dbReference>
<dbReference type="GO" id="GO:0000287">
    <property type="term" value="F:magnesium ion binding"/>
    <property type="evidence" value="ECO:0007669"/>
    <property type="project" value="UniProtKB-UniRule"/>
</dbReference>
<comment type="similarity">
    <text evidence="1 13">Belongs to the RuvC family.</text>
</comment>
<keyword evidence="4 13" id="KW-0479">Metal-binding</keyword>
<dbReference type="PANTHER" id="PTHR30194">
    <property type="entry name" value="CROSSOVER JUNCTION ENDODEOXYRIBONUCLEASE RUVC"/>
    <property type="match status" value="1"/>
</dbReference>
<keyword evidence="10 13" id="KW-0233">DNA recombination</keyword>
<feature type="active site" evidence="13">
    <location>
        <position position="65"/>
    </location>
</feature>
<keyword evidence="11 13" id="KW-0234">DNA repair</keyword>
<comment type="function">
    <text evidence="13">The RuvA-RuvB-RuvC complex processes Holliday junction (HJ) DNA during genetic recombination and DNA repair. Endonuclease that resolves HJ intermediates. Cleaves cruciform DNA by making single-stranded nicks across the HJ at symmetrical positions within the homologous arms, yielding a 5'-phosphate and a 3'-hydroxyl group; requires a central core of homology in the junction. The consensus cleavage sequence is 5'-(A/T)TT(C/G)-3'. Cleavage occurs on the 3'-side of the TT dinucleotide at the point of strand exchange. HJ branch migration catalyzed by RuvA-RuvB allows RuvC to scan DNA until it finds its consensus sequence, where it cleaves and resolves the cruciform DNA.</text>
</comment>
<dbReference type="InterPro" id="IPR036397">
    <property type="entry name" value="RNaseH_sf"/>
</dbReference>
<comment type="subcellular location">
    <subcellularLocation>
        <location evidence="13">Cytoplasm</location>
    </subcellularLocation>
</comment>
<evidence type="ECO:0000256" key="4">
    <source>
        <dbReference type="ARBA" id="ARBA00022723"/>
    </source>
</evidence>
<feature type="active site" evidence="13">
    <location>
        <position position="137"/>
    </location>
</feature>
<feature type="binding site" evidence="13">
    <location>
        <position position="7"/>
    </location>
    <ligand>
        <name>Mg(2+)</name>
        <dbReference type="ChEBI" id="CHEBI:18420"/>
        <label>1</label>
    </ligand>
</feature>
<evidence type="ECO:0000256" key="8">
    <source>
        <dbReference type="ARBA" id="ARBA00022842"/>
    </source>
</evidence>
<evidence type="ECO:0000256" key="9">
    <source>
        <dbReference type="ARBA" id="ARBA00023125"/>
    </source>
</evidence>
<proteinExistence type="inferred from homology"/>
<keyword evidence="3 13" id="KW-0540">Nuclease</keyword>
<dbReference type="GO" id="GO:0005737">
    <property type="term" value="C:cytoplasm"/>
    <property type="evidence" value="ECO:0007669"/>
    <property type="project" value="UniProtKB-SubCell"/>
</dbReference>
<dbReference type="SUPFAM" id="SSF53098">
    <property type="entry name" value="Ribonuclease H-like"/>
    <property type="match status" value="1"/>
</dbReference>
<evidence type="ECO:0000256" key="11">
    <source>
        <dbReference type="ARBA" id="ARBA00023204"/>
    </source>
</evidence>
<evidence type="ECO:0000256" key="13">
    <source>
        <dbReference type="HAMAP-Rule" id="MF_00034"/>
    </source>
</evidence>
<evidence type="ECO:0000256" key="3">
    <source>
        <dbReference type="ARBA" id="ARBA00022722"/>
    </source>
</evidence>
<evidence type="ECO:0000313" key="16">
    <source>
        <dbReference type="Proteomes" id="UP000264062"/>
    </source>
</evidence>
<feature type="binding site" evidence="13">
    <location>
        <position position="137"/>
    </location>
    <ligand>
        <name>Mg(2+)</name>
        <dbReference type="ChEBI" id="CHEBI:18420"/>
        <label>1</label>
    </ligand>
</feature>
<dbReference type="InterPro" id="IPR012337">
    <property type="entry name" value="RNaseH-like_sf"/>
</dbReference>
<dbReference type="GO" id="GO:0008821">
    <property type="term" value="F:crossover junction DNA endonuclease activity"/>
    <property type="evidence" value="ECO:0007669"/>
    <property type="project" value="UniProtKB-UniRule"/>
</dbReference>
<evidence type="ECO:0000256" key="10">
    <source>
        <dbReference type="ARBA" id="ARBA00023172"/>
    </source>
</evidence>
<dbReference type="EMBL" id="DMZY01000066">
    <property type="protein sequence ID" value="HAV91983.1"/>
    <property type="molecule type" value="Genomic_DNA"/>
</dbReference>
<dbReference type="PRINTS" id="PR00696">
    <property type="entry name" value="RSOLVASERUVC"/>
</dbReference>
<dbReference type="InterPro" id="IPR020563">
    <property type="entry name" value="X-over_junc_endoDNase_Mg_BS"/>
</dbReference>
<feature type="active site" evidence="13">
    <location>
        <position position="7"/>
    </location>
</feature>
<evidence type="ECO:0000313" key="15">
    <source>
        <dbReference type="EMBL" id="HAV91983.1"/>
    </source>
</evidence>
<evidence type="ECO:0000256" key="6">
    <source>
        <dbReference type="ARBA" id="ARBA00022763"/>
    </source>
</evidence>
<dbReference type="EC" id="3.1.21.10" evidence="13 14"/>
<comment type="subunit">
    <text evidence="13">Homodimer which binds Holliday junction (HJ) DNA. The HJ becomes 2-fold symmetrical on binding to RuvC with unstacked arms; it has a different conformation from HJ DNA in complex with RuvA. In the full resolvosome a probable DNA-RuvA(4)-RuvB(12)-RuvC(2) complex forms which resolves the HJ.</text>
</comment>
<keyword evidence="2 13" id="KW-0963">Cytoplasm</keyword>
<dbReference type="GO" id="GO:0006281">
    <property type="term" value="P:DNA repair"/>
    <property type="evidence" value="ECO:0007669"/>
    <property type="project" value="UniProtKB-UniRule"/>
</dbReference>
<dbReference type="Proteomes" id="UP000264062">
    <property type="component" value="Unassembled WGS sequence"/>
</dbReference>
<protein>
    <recommendedName>
        <fullName evidence="13 14">Crossover junction endodeoxyribonuclease RuvC</fullName>
        <ecNumber evidence="13 14">3.1.21.10</ecNumber>
    </recommendedName>
    <alternativeName>
        <fullName evidence="13">Holliday junction nuclease RuvC</fullName>
    </alternativeName>
    <alternativeName>
        <fullName evidence="13">Holliday junction resolvase RuvC</fullName>
    </alternativeName>
</protein>
<comment type="catalytic activity">
    <reaction evidence="12 13">
        <text>Endonucleolytic cleavage at a junction such as a reciprocal single-stranded crossover between two homologous DNA duplexes (Holliday junction).</text>
        <dbReference type="EC" id="3.1.21.10"/>
    </reaction>
</comment>
<feature type="binding site" evidence="13">
    <location>
        <position position="65"/>
    </location>
    <ligand>
        <name>Mg(2+)</name>
        <dbReference type="ChEBI" id="CHEBI:18420"/>
        <label>2</label>
    </ligand>
</feature>
<sequence>MNVIGFDPSLSQTGYAIVNAEKQEIVSAGVIKTKSSNDLNERIFEIYKNSKEILGKYKIDHSAFEESFYHKNVRTSNLLSQVRTALIISCMEQNMTVSLFSANNIKKCITGRGHASKEQVLYMVKQIFHLTENVPDDVSDALAVAYTFIMRS</sequence>